<sequence length="373" mass="41824">EKTSFSKKQQDVNWISSNVISKTIPAKNFSISKENLECIREPWKSSLIVKKICSRSYRGTVAPKWVLLSYSSLGTQFFCYSIGGSQIGKVVKIDTKTAATARGRFARGLDASQVQEEREMSGYLGRETQSEFWARKDLDEGSKCLYLGYKSDQEAMRDQIEPQRQISLYDPQVVILAETMISGGRASDMCAPLLFSKSIIVDARGFKGELWVLWNHQDIQVDLISKNSRAIHTMVKFRRNGPKVSHCLFVGDIILFSSYADESLQSVKATLEDFSLRFGLTINTVKSSVFYSANTSKEIKIKAADSLGIKITNDLGNYLGFPICHKRISMSSYNFILEKLNYKLSGSKAGMISFAARRTIIQQVSSSVPTFYG</sequence>
<comment type="caution">
    <text evidence="1">The sequence shown here is derived from an EMBL/GenBank/DDBJ whole genome shotgun (WGS) entry which is preliminary data.</text>
</comment>
<evidence type="ECO:0000313" key="1">
    <source>
        <dbReference type="EMBL" id="KAL3516953.1"/>
    </source>
</evidence>
<protein>
    <recommendedName>
        <fullName evidence="3">Reverse transcriptase</fullName>
    </recommendedName>
</protein>
<dbReference type="Proteomes" id="UP001630127">
    <property type="component" value="Unassembled WGS sequence"/>
</dbReference>
<name>A0ABD2ZCZ8_9GENT</name>
<evidence type="ECO:0008006" key="3">
    <source>
        <dbReference type="Google" id="ProtNLM"/>
    </source>
</evidence>
<organism evidence="1 2">
    <name type="scientific">Cinchona calisaya</name>
    <dbReference type="NCBI Taxonomy" id="153742"/>
    <lineage>
        <taxon>Eukaryota</taxon>
        <taxon>Viridiplantae</taxon>
        <taxon>Streptophyta</taxon>
        <taxon>Embryophyta</taxon>
        <taxon>Tracheophyta</taxon>
        <taxon>Spermatophyta</taxon>
        <taxon>Magnoliopsida</taxon>
        <taxon>eudicotyledons</taxon>
        <taxon>Gunneridae</taxon>
        <taxon>Pentapetalae</taxon>
        <taxon>asterids</taxon>
        <taxon>lamiids</taxon>
        <taxon>Gentianales</taxon>
        <taxon>Rubiaceae</taxon>
        <taxon>Cinchonoideae</taxon>
        <taxon>Cinchoneae</taxon>
        <taxon>Cinchona</taxon>
    </lineage>
</organism>
<accession>A0ABD2ZCZ8</accession>
<feature type="non-terminal residue" evidence="1">
    <location>
        <position position="1"/>
    </location>
</feature>
<gene>
    <name evidence="1" type="ORF">ACH5RR_023855</name>
</gene>
<evidence type="ECO:0000313" key="2">
    <source>
        <dbReference type="Proteomes" id="UP001630127"/>
    </source>
</evidence>
<proteinExistence type="predicted"/>
<dbReference type="AlphaFoldDB" id="A0ABD2ZCZ8"/>
<dbReference type="PANTHER" id="PTHR33116">
    <property type="entry name" value="REVERSE TRANSCRIPTASE ZINC-BINDING DOMAIN-CONTAINING PROTEIN-RELATED-RELATED"/>
    <property type="match status" value="1"/>
</dbReference>
<reference evidence="1 2" key="1">
    <citation type="submission" date="2024-11" db="EMBL/GenBank/DDBJ databases">
        <title>A near-complete genome assembly of Cinchona calisaya.</title>
        <authorList>
            <person name="Lian D.C."/>
            <person name="Zhao X.W."/>
            <person name="Wei L."/>
        </authorList>
    </citation>
    <scope>NUCLEOTIDE SEQUENCE [LARGE SCALE GENOMIC DNA]</scope>
    <source>
        <tissue evidence="1">Nenye</tissue>
    </source>
</reference>
<dbReference type="EMBL" id="JBJUIK010000010">
    <property type="protein sequence ID" value="KAL3516953.1"/>
    <property type="molecule type" value="Genomic_DNA"/>
</dbReference>
<keyword evidence="2" id="KW-1185">Reference proteome</keyword>
<dbReference type="PANTHER" id="PTHR33116:SF70">
    <property type="entry name" value="NON-LTR RETROELEMENT REVERSE TRANSCRIPTASE-LIKE PROTEIN"/>
    <property type="match status" value="1"/>
</dbReference>